<organism evidence="1 2">
    <name type="scientific">Brassica cretica</name>
    <name type="common">Mustard</name>
    <dbReference type="NCBI Taxonomy" id="69181"/>
    <lineage>
        <taxon>Eukaryota</taxon>
        <taxon>Viridiplantae</taxon>
        <taxon>Streptophyta</taxon>
        <taxon>Embryophyta</taxon>
        <taxon>Tracheophyta</taxon>
        <taxon>Spermatophyta</taxon>
        <taxon>Magnoliopsida</taxon>
        <taxon>eudicotyledons</taxon>
        <taxon>Gunneridae</taxon>
        <taxon>Pentapetalae</taxon>
        <taxon>rosids</taxon>
        <taxon>malvids</taxon>
        <taxon>Brassicales</taxon>
        <taxon>Brassicaceae</taxon>
        <taxon>Brassiceae</taxon>
        <taxon>Brassica</taxon>
    </lineage>
</organism>
<dbReference type="Proteomes" id="UP000712600">
    <property type="component" value="Unassembled WGS sequence"/>
</dbReference>
<sequence>MVQKEVENNHRATYWSEVSNLLERGEQPALTWSGLSQRGHVPTVKPKRVSIATSSTRSAFRRDTSMIWSGRAQRGQVAAVTWSDLVERRHAPALNQHPVDIS</sequence>
<dbReference type="EMBL" id="QGKX02001347">
    <property type="protein sequence ID" value="KAF3524476.1"/>
    <property type="molecule type" value="Genomic_DNA"/>
</dbReference>
<protein>
    <submittedName>
        <fullName evidence="1">Uncharacterized protein</fullName>
    </submittedName>
</protein>
<reference evidence="1" key="1">
    <citation type="submission" date="2019-12" db="EMBL/GenBank/DDBJ databases">
        <title>Genome sequencing and annotation of Brassica cretica.</title>
        <authorList>
            <person name="Studholme D.J."/>
            <person name="Sarris P."/>
        </authorList>
    </citation>
    <scope>NUCLEOTIDE SEQUENCE</scope>
    <source>
        <strain evidence="1">PFS-109/04</strain>
        <tissue evidence="1">Leaf</tissue>
    </source>
</reference>
<accession>A0A8S9Q1B4</accession>
<gene>
    <name evidence="1" type="ORF">F2Q69_00047954</name>
</gene>
<comment type="caution">
    <text evidence="1">The sequence shown here is derived from an EMBL/GenBank/DDBJ whole genome shotgun (WGS) entry which is preliminary data.</text>
</comment>
<evidence type="ECO:0000313" key="2">
    <source>
        <dbReference type="Proteomes" id="UP000712600"/>
    </source>
</evidence>
<dbReference type="AlphaFoldDB" id="A0A8S9Q1B4"/>
<proteinExistence type="predicted"/>
<name>A0A8S9Q1B4_BRACR</name>
<evidence type="ECO:0000313" key="1">
    <source>
        <dbReference type="EMBL" id="KAF3524476.1"/>
    </source>
</evidence>